<dbReference type="OrthoDB" id="261960at2759"/>
<feature type="region of interest" description="Disordered" evidence="1">
    <location>
        <begin position="781"/>
        <end position="837"/>
    </location>
</feature>
<feature type="compositionally biased region" description="Basic residues" evidence="1">
    <location>
        <begin position="1180"/>
        <end position="1191"/>
    </location>
</feature>
<dbReference type="Gene3D" id="3.10.20.90">
    <property type="entry name" value="Phosphatidylinositol 3-kinase Catalytic Subunit, Chain A, domain 1"/>
    <property type="match status" value="1"/>
</dbReference>
<feature type="compositionally biased region" description="Polar residues" evidence="1">
    <location>
        <begin position="628"/>
        <end position="638"/>
    </location>
</feature>
<dbReference type="SUPFAM" id="SSF54236">
    <property type="entry name" value="Ubiquitin-like"/>
    <property type="match status" value="1"/>
</dbReference>
<feature type="compositionally biased region" description="Low complexity" evidence="1">
    <location>
        <begin position="153"/>
        <end position="162"/>
    </location>
</feature>
<feature type="compositionally biased region" description="Low complexity" evidence="1">
    <location>
        <begin position="365"/>
        <end position="374"/>
    </location>
</feature>
<dbReference type="Proteomes" id="UP000440578">
    <property type="component" value="Unassembled WGS sequence"/>
</dbReference>
<gene>
    <name evidence="3" type="ORF">FJT64_025560</name>
</gene>
<feature type="compositionally biased region" description="Polar residues" evidence="1">
    <location>
        <begin position="781"/>
        <end position="790"/>
    </location>
</feature>
<feature type="region of interest" description="Disordered" evidence="1">
    <location>
        <begin position="321"/>
        <end position="652"/>
    </location>
</feature>
<evidence type="ECO:0000256" key="1">
    <source>
        <dbReference type="SAM" id="MobiDB-lite"/>
    </source>
</evidence>
<feature type="region of interest" description="Disordered" evidence="1">
    <location>
        <begin position="666"/>
        <end position="718"/>
    </location>
</feature>
<dbReference type="AlphaFoldDB" id="A0A6A4WAX0"/>
<feature type="domain" description="Ubiquitin-like" evidence="2">
    <location>
        <begin position="225"/>
        <end position="305"/>
    </location>
</feature>
<dbReference type="InterPro" id="IPR000626">
    <property type="entry name" value="Ubiquitin-like_dom"/>
</dbReference>
<feature type="region of interest" description="Disordered" evidence="1">
    <location>
        <begin position="1139"/>
        <end position="1210"/>
    </location>
</feature>
<feature type="compositionally biased region" description="Basic and acidic residues" evidence="1">
    <location>
        <begin position="893"/>
        <end position="906"/>
    </location>
</feature>
<feature type="compositionally biased region" description="Low complexity" evidence="1">
    <location>
        <begin position="605"/>
        <end position="627"/>
    </location>
</feature>
<dbReference type="PROSITE" id="PS50053">
    <property type="entry name" value="UBIQUITIN_2"/>
    <property type="match status" value="1"/>
</dbReference>
<keyword evidence="4" id="KW-1185">Reference proteome</keyword>
<reference evidence="3 4" key="1">
    <citation type="submission" date="2019-07" db="EMBL/GenBank/DDBJ databases">
        <title>Draft genome assembly of a fouling barnacle, Amphibalanus amphitrite (Darwin, 1854): The first reference genome for Thecostraca.</title>
        <authorList>
            <person name="Kim W."/>
        </authorList>
    </citation>
    <scope>NUCLEOTIDE SEQUENCE [LARGE SCALE GENOMIC DNA]</scope>
    <source>
        <strain evidence="3">SNU_AA5</strain>
        <tissue evidence="3">Soma without cirri and trophi</tissue>
    </source>
</reference>
<feature type="compositionally biased region" description="Basic and acidic residues" evidence="1">
    <location>
        <begin position="89"/>
        <end position="99"/>
    </location>
</feature>
<proteinExistence type="predicted"/>
<evidence type="ECO:0000259" key="2">
    <source>
        <dbReference type="PROSITE" id="PS50053"/>
    </source>
</evidence>
<feature type="compositionally biased region" description="Low complexity" evidence="1">
    <location>
        <begin position="123"/>
        <end position="133"/>
    </location>
</feature>
<feature type="compositionally biased region" description="Polar residues" evidence="1">
    <location>
        <begin position="995"/>
        <end position="1006"/>
    </location>
</feature>
<feature type="compositionally biased region" description="Low complexity" evidence="1">
    <location>
        <begin position="76"/>
        <end position="88"/>
    </location>
</feature>
<feature type="compositionally biased region" description="Polar residues" evidence="1">
    <location>
        <begin position="385"/>
        <end position="407"/>
    </location>
</feature>
<name>A0A6A4WAX0_AMPAM</name>
<feature type="region of interest" description="Disordered" evidence="1">
    <location>
        <begin position="884"/>
        <end position="935"/>
    </location>
</feature>
<evidence type="ECO:0000313" key="3">
    <source>
        <dbReference type="EMBL" id="KAF0302339.1"/>
    </source>
</evidence>
<feature type="compositionally biased region" description="Basic and acidic residues" evidence="1">
    <location>
        <begin position="699"/>
        <end position="712"/>
    </location>
</feature>
<feature type="region of interest" description="Disordered" evidence="1">
    <location>
        <begin position="1"/>
        <end position="180"/>
    </location>
</feature>
<feature type="compositionally biased region" description="Low complexity" evidence="1">
    <location>
        <begin position="791"/>
        <end position="832"/>
    </location>
</feature>
<feature type="compositionally biased region" description="Polar residues" evidence="1">
    <location>
        <begin position="675"/>
        <end position="686"/>
    </location>
</feature>
<feature type="compositionally biased region" description="Pro residues" evidence="1">
    <location>
        <begin position="324"/>
        <end position="337"/>
    </location>
</feature>
<feature type="compositionally biased region" description="Pro residues" evidence="1">
    <location>
        <begin position="1140"/>
        <end position="1152"/>
    </location>
</feature>
<feature type="compositionally biased region" description="Polar residues" evidence="1">
    <location>
        <begin position="467"/>
        <end position="478"/>
    </location>
</feature>
<accession>A0A6A4WAX0</accession>
<comment type="caution">
    <text evidence="3">The sequence shown here is derived from an EMBL/GenBank/DDBJ whole genome shotgun (WGS) entry which is preliminary data.</text>
</comment>
<feature type="compositionally biased region" description="Polar residues" evidence="1">
    <location>
        <begin position="1087"/>
        <end position="1118"/>
    </location>
</feature>
<dbReference type="InterPro" id="IPR029071">
    <property type="entry name" value="Ubiquitin-like_domsf"/>
</dbReference>
<protein>
    <recommendedName>
        <fullName evidence="2">Ubiquitin-like domain-containing protein</fullName>
    </recommendedName>
</protein>
<feature type="region of interest" description="Disordered" evidence="1">
    <location>
        <begin position="995"/>
        <end position="1118"/>
    </location>
</feature>
<dbReference type="EMBL" id="VIIS01001072">
    <property type="protein sequence ID" value="KAF0302339.1"/>
    <property type="molecule type" value="Genomic_DNA"/>
</dbReference>
<organism evidence="3 4">
    <name type="scientific">Amphibalanus amphitrite</name>
    <name type="common">Striped barnacle</name>
    <name type="synonym">Balanus amphitrite</name>
    <dbReference type="NCBI Taxonomy" id="1232801"/>
    <lineage>
        <taxon>Eukaryota</taxon>
        <taxon>Metazoa</taxon>
        <taxon>Ecdysozoa</taxon>
        <taxon>Arthropoda</taxon>
        <taxon>Crustacea</taxon>
        <taxon>Multicrustacea</taxon>
        <taxon>Cirripedia</taxon>
        <taxon>Thoracica</taxon>
        <taxon>Thoracicalcarea</taxon>
        <taxon>Balanomorpha</taxon>
        <taxon>Balanoidea</taxon>
        <taxon>Balanidae</taxon>
        <taxon>Amphibalaninae</taxon>
        <taxon>Amphibalanus</taxon>
    </lineage>
</organism>
<evidence type="ECO:0000313" key="4">
    <source>
        <dbReference type="Proteomes" id="UP000440578"/>
    </source>
</evidence>
<feature type="compositionally biased region" description="Acidic residues" evidence="1">
    <location>
        <begin position="163"/>
        <end position="174"/>
    </location>
</feature>
<sequence length="1210" mass="125847">MVRQESYPADRNPFDEWTSAERESFEDADEPVPRSKQHGVYDNVVLAPVQSTNPFDEDEYPDTMNPFADDVDAETEPAAAAAEFAPSAPRHEDSAERCVKPKSTSRPSTSDEPDMDEVRRARLAFFAQRQAVRGSQEQPAAAPTPSGEDSHRSSSASLSADPTDADDADDESESDSTSVSGCSDLMLELQRAIDCGQHREAAALARRLAALKAEKSRLASTVITVNLFVEDRKCHVGPIPLRLSPLMAVHELKTQIERDYALPVSCQRWILDSRLVEPEAEQRSLVESGVSDGSAVYLYLTVPPGAADVYRDRPISTAALFRATPPPSAPESAPAPAPARAAVGGRQPSASGDEFHDADDGSECTSTTAATTATNKTRDVKRSSVTDAAQSPSKGETVENGVQSRSRLSGVPNGVDAEAFVSDVTSAGGDGKQKCCDATEGARVSPMERRADAEVPPPLPAKRRQLTGVTSPPGSLQLCTAADAELNRERDLSSTSGGGSTQQTSARERSPPTGTVPSLPAVSHPLPTTPDPSTAAAARSGSVQTAETVFDGGSTFEQSGLLAVRDGASPPPPLPAKQRSPSSLRRRETVEKAGSGIDQSIAGHVPPGQVSSSQVSSGQASSSQVSSDHLSPEQSSARRVQPEPGGASLKLPGIAALVLRDDGTPMNAASAGSGVRTTDVTVSSLQGRAAPSTAGFGSDETKMEGDSGDKKGPSGSRPFQMTNGVAYGDRGPVGSQNSKLAAVKTSTQSSMKSDLSPFTTQKPITGTGVRTNAYISPISSTANAGSNDTYSSPPTSIVSSTSSTFAATSPSPVQHSLHVASASPASTPVPTSRNAASSSVTVMTALAPDMHSEPMKALSMAACTAVKVTSPPATLMAPGVPGVTGQSKVASDVTDKPKAGVTEKPKAALSNFGTQSKVAEPPHGTAPQHNCGTRGTTLVKGKEQAGEKHSPEEASPMNGMLHGSEKVLATRAESFRSSDVLQSPGLVRSVVSSVTGKVPTDASSTAKEAGVATAVSNSAAEKGGSASPLNVVIPDKKTPVPSGKVASPVSRVPVATSRLANSSGKKAEPSTASKEVDVSPKMPRSTAKATGSPAKTTAISKTGAVTRTSSPAAKTSQASLDLHQVLQLRHQLLRQRVLNPPHPPLRLHPPHPPPRHHPKSPGRQESAPSPRRRPADGRGRGRWRRLGRCAARHPALSWRKWHSSPVEAEL</sequence>